<dbReference type="STRING" id="861266.ARTSIC4J27_145"/>
<evidence type="ECO:0000313" key="6">
    <source>
        <dbReference type="EMBL" id="CCQ44221.1"/>
    </source>
</evidence>
<dbReference type="Proteomes" id="UP000035722">
    <property type="component" value="Unassembled WGS sequence"/>
</dbReference>
<accession>A0A024GXK8</accession>
<dbReference type="PANTHER" id="PTHR42847:SF4">
    <property type="entry name" value="ALKANESULFONATE MONOOXYGENASE-RELATED"/>
    <property type="match status" value="1"/>
</dbReference>
<sequence length="393" mass="43136">MRYYPDSADPANRSDLEHCFERALPADEGSVMLGIFLPNQSFSEWPTLAPNATEWTYQQNLATVLAAEEMGMSFALPPSRWAGLPGDEIVWRGASLDAITLSAALLAATTKITLLTTMHTNLLNPVVAAKFGVGLDHIGRGRWGVNVVSGWGVQEFASMGVELLDRKHRYAYTREWLDVVEALWRDGEATLDGEYFKINKASGRPRPMQVSPLIVNAGQSYTGMRFSAERANYIFSYGDNAEKFRKIRAEVGSDCGFIGAKAVIVGKTTAEAQERAQQIIDQADRGTLRNMLVSSGAASAEDAEQRMATREDVYEFLLGDAIIASAEDAGTQLADWAATNKIDGVCLNLFDYVTDLELFRTDTIPAFEAELAKHGKTYRRPSVPEIISESTAV</sequence>
<keyword evidence="1" id="KW-0285">Flavoprotein</keyword>
<proteinExistence type="predicted"/>
<dbReference type="GO" id="GO:0004497">
    <property type="term" value="F:monooxygenase activity"/>
    <property type="evidence" value="ECO:0007669"/>
    <property type="project" value="UniProtKB-KW"/>
</dbReference>
<dbReference type="InterPro" id="IPR050172">
    <property type="entry name" value="SsuD_RutA_monooxygenase"/>
</dbReference>
<dbReference type="Gene3D" id="3.20.20.30">
    <property type="entry name" value="Luciferase-like domain"/>
    <property type="match status" value="1"/>
</dbReference>
<evidence type="ECO:0000256" key="1">
    <source>
        <dbReference type="ARBA" id="ARBA00022630"/>
    </source>
</evidence>
<dbReference type="InterPro" id="IPR036661">
    <property type="entry name" value="Luciferase-like_sf"/>
</dbReference>
<reference evidence="7" key="1">
    <citation type="journal article" date="2014" name="Genome Announc.">
        <title>Genome Sequence of Arthrobacter siccitolerans 4J27, a Xeroprotectant-Producing Desiccation-Tolerant Microorganism.</title>
        <authorList>
            <person name="Manzanera M."/>
            <person name="Santa-Cruz-Calvo L."/>
            <person name="Vilchez J.I."/>
            <person name="Garcia-Fontana C."/>
            <person name="Silva-Castro G.A."/>
            <person name="Calvo C."/>
            <person name="Gonzalez-Lopez J."/>
        </authorList>
    </citation>
    <scope>NUCLEOTIDE SEQUENCE [LARGE SCALE GENOMIC DNA]</scope>
    <source>
        <strain evidence="7">4J27</strain>
    </source>
</reference>
<dbReference type="GO" id="GO:0016705">
    <property type="term" value="F:oxidoreductase activity, acting on paired donors, with incorporation or reduction of molecular oxygen"/>
    <property type="evidence" value="ECO:0007669"/>
    <property type="project" value="InterPro"/>
</dbReference>
<dbReference type="Pfam" id="PF00296">
    <property type="entry name" value="Bac_luciferase"/>
    <property type="match status" value="1"/>
</dbReference>
<comment type="caution">
    <text evidence="6">The sequence shown here is derived from an EMBL/GenBank/DDBJ whole genome shotgun (WGS) entry which is preliminary data.</text>
</comment>
<dbReference type="AlphaFoldDB" id="A0A024GXK8"/>
<evidence type="ECO:0000313" key="7">
    <source>
        <dbReference type="Proteomes" id="UP000035722"/>
    </source>
</evidence>
<keyword evidence="2" id="KW-0288">FMN</keyword>
<keyword evidence="3" id="KW-0560">Oxidoreductase</keyword>
<keyword evidence="4" id="KW-0503">Monooxygenase</keyword>
<protein>
    <submittedName>
        <fullName evidence="6">Coenzyme F420-dependent N5,N10-methylene tetrahydromethanopterin reductase and related flavin-dependent oxidoreductases</fullName>
    </submittedName>
</protein>
<dbReference type="PANTHER" id="PTHR42847">
    <property type="entry name" value="ALKANESULFONATE MONOOXYGENASE"/>
    <property type="match status" value="1"/>
</dbReference>
<dbReference type="InterPro" id="IPR011251">
    <property type="entry name" value="Luciferase-like_dom"/>
</dbReference>
<organism evidence="6 7">
    <name type="scientific">Pseudarthrobacter siccitolerans</name>
    <dbReference type="NCBI Taxonomy" id="861266"/>
    <lineage>
        <taxon>Bacteria</taxon>
        <taxon>Bacillati</taxon>
        <taxon>Actinomycetota</taxon>
        <taxon>Actinomycetes</taxon>
        <taxon>Micrococcales</taxon>
        <taxon>Micrococcaceae</taxon>
        <taxon>Pseudarthrobacter</taxon>
    </lineage>
</organism>
<evidence type="ECO:0000256" key="4">
    <source>
        <dbReference type="ARBA" id="ARBA00023033"/>
    </source>
</evidence>
<evidence type="ECO:0000259" key="5">
    <source>
        <dbReference type="Pfam" id="PF00296"/>
    </source>
</evidence>
<dbReference type="EMBL" id="CAQI01000025">
    <property type="protein sequence ID" value="CCQ44221.1"/>
    <property type="molecule type" value="Genomic_DNA"/>
</dbReference>
<name>A0A024GXK8_9MICC</name>
<evidence type="ECO:0000256" key="3">
    <source>
        <dbReference type="ARBA" id="ARBA00023002"/>
    </source>
</evidence>
<feature type="domain" description="Luciferase-like" evidence="5">
    <location>
        <begin position="34"/>
        <end position="337"/>
    </location>
</feature>
<dbReference type="RefSeq" id="WP_083435235.1">
    <property type="nucleotide sequence ID" value="NZ_CAQI01000025.1"/>
</dbReference>
<dbReference type="OrthoDB" id="9814695at2"/>
<keyword evidence="7" id="KW-1185">Reference proteome</keyword>
<dbReference type="SUPFAM" id="SSF51679">
    <property type="entry name" value="Bacterial luciferase-like"/>
    <property type="match status" value="1"/>
</dbReference>
<gene>
    <name evidence="6" type="ORF">ARTSIC4J27_145</name>
</gene>
<evidence type="ECO:0000256" key="2">
    <source>
        <dbReference type="ARBA" id="ARBA00022643"/>
    </source>
</evidence>